<evidence type="ECO:0000313" key="2">
    <source>
        <dbReference type="Proteomes" id="UP000777784"/>
    </source>
</evidence>
<protein>
    <recommendedName>
        <fullName evidence="3">PorV/PorQ family protein</fullName>
    </recommendedName>
</protein>
<dbReference type="EMBL" id="JAHJDP010000100">
    <property type="protein sequence ID" value="MBU2692782.1"/>
    <property type="molecule type" value="Genomic_DNA"/>
</dbReference>
<evidence type="ECO:0008006" key="3">
    <source>
        <dbReference type="Google" id="ProtNLM"/>
    </source>
</evidence>
<sequence>MVNFKGGGFRGCLVSALLLIIANPDARAAREFEHVGLAGGQVRFIPTDARAAAMGTAYTALAEGTSGAYWNMGALGISPQYSGLAVSDNDYLTGEDSELYSIDSYSGFEGFGVGLHMTQYKFESAIRTVDHPEGDGTYTVSEKIGLLGAGLNMRKLIPRLSQTMEWGVGIGLVFVDGGMSQSDYSNWDLDFGTQFIVDLPLAGPSALAGSPLSFRFGWTLRNATKGTLKQENKDFKLGRRDRAGLALEVKIAEDPQFGPLFEAVLAGERRKVFFGAYQGEDSIDQFGIEIRGAGIVSFRKGIIFDENNMGYDIDSWGIGIGLKPGNRISPNMGAQLDYTEVDYKVLGETEQFTVSGWIVF</sequence>
<reference evidence="1" key="1">
    <citation type="submission" date="2021-05" db="EMBL/GenBank/DDBJ databases">
        <title>Energy efficiency and biological interactions define the core microbiome of deep oligotrophic groundwater.</title>
        <authorList>
            <person name="Mehrshad M."/>
            <person name="Lopez-Fernandez M."/>
            <person name="Bell E."/>
            <person name="Bernier-Latmani R."/>
            <person name="Bertilsson S."/>
            <person name="Dopson M."/>
        </authorList>
    </citation>
    <scope>NUCLEOTIDE SEQUENCE</scope>
    <source>
        <strain evidence="1">Modern_marine.mb.64</strain>
    </source>
</reference>
<evidence type="ECO:0000313" key="1">
    <source>
        <dbReference type="EMBL" id="MBU2692782.1"/>
    </source>
</evidence>
<dbReference type="Proteomes" id="UP000777784">
    <property type="component" value="Unassembled WGS sequence"/>
</dbReference>
<name>A0A948W4Z9_UNCEI</name>
<organism evidence="1 2">
    <name type="scientific">Eiseniibacteriota bacterium</name>
    <dbReference type="NCBI Taxonomy" id="2212470"/>
    <lineage>
        <taxon>Bacteria</taxon>
        <taxon>Candidatus Eiseniibacteriota</taxon>
    </lineage>
</organism>
<accession>A0A948W4Z9</accession>
<dbReference type="AlphaFoldDB" id="A0A948W4Z9"/>
<comment type="caution">
    <text evidence="1">The sequence shown here is derived from an EMBL/GenBank/DDBJ whole genome shotgun (WGS) entry which is preliminary data.</text>
</comment>
<gene>
    <name evidence="1" type="ORF">KJ970_17835</name>
</gene>
<proteinExistence type="predicted"/>